<dbReference type="RefSeq" id="WP_263049654.1">
    <property type="nucleotide sequence ID" value="NZ_CP106735.1"/>
</dbReference>
<sequence length="429" mass="46093">MTTTNTQTGTDVCSGNQVYSDANWRTRTLTIDGVLTINGDFTTVDRVVVNGTLIVNGYLEAGGALDVNGTLTVTEDLYVEDDFQVDGDLQVGGSVDIDRWGLLTVADGGSMDVSESLVANGDFSISGDVIVDEDLTVGEWSTLTVNEGGNLQVGDDFNNGGWFDWFDSENRGEIVVGGTFTNEENGNMVITDGGVLDVSEGIVLESGSIMTVEDGGTISGGAGGIVNNGGTLTAPDESECLTGCCGPECKTLPVELTYIVITSRDGEQYLEWETATEINNEGFEIQAKLASVDEFEYLDFVAGHGTTSEVQRYSYRLYTAAYKYYRLKQVDYDGQFEYSPIVALQNQLEQASYAVFPNPTAGEVHLEGAGQTAFQLYDAYGNALLSEHLLADELLEVKVSNCLSASPDGNYILTLQTAQGQESIRIVKK</sequence>
<dbReference type="NCBIfam" id="TIGR04183">
    <property type="entry name" value="Por_Secre_tail"/>
    <property type="match status" value="1"/>
</dbReference>
<dbReference type="Proteomes" id="UP001062165">
    <property type="component" value="Chromosome"/>
</dbReference>
<evidence type="ECO:0000313" key="1">
    <source>
        <dbReference type="EMBL" id="UXX77907.1"/>
    </source>
</evidence>
<organism evidence="1 2">
    <name type="scientific">Reichenbachiella carrageenanivorans</name>
    <dbReference type="NCBI Taxonomy" id="2979869"/>
    <lineage>
        <taxon>Bacteria</taxon>
        <taxon>Pseudomonadati</taxon>
        <taxon>Bacteroidota</taxon>
        <taxon>Cytophagia</taxon>
        <taxon>Cytophagales</taxon>
        <taxon>Reichenbachiellaceae</taxon>
        <taxon>Reichenbachiella</taxon>
    </lineage>
</organism>
<reference evidence="1" key="1">
    <citation type="submission" date="2022-10" db="EMBL/GenBank/DDBJ databases">
        <title>Comparative genomics and taxonomic characterization of three novel marine species of genus Reichenbachiella exhibiting antioxidant and polysaccharide degradation activities.</title>
        <authorList>
            <person name="Muhammad N."/>
            <person name="Lee Y.-J."/>
            <person name="Ko J."/>
            <person name="Kim S.-G."/>
        </authorList>
    </citation>
    <scope>NUCLEOTIDE SEQUENCE</scope>
    <source>
        <strain evidence="1">Wsw4-B4</strain>
    </source>
</reference>
<accession>A0ABY6CVH6</accession>
<name>A0ABY6CVH6_9BACT</name>
<evidence type="ECO:0000313" key="2">
    <source>
        <dbReference type="Proteomes" id="UP001062165"/>
    </source>
</evidence>
<proteinExistence type="predicted"/>
<protein>
    <submittedName>
        <fullName evidence="1">T9SS type A sorting domain-containing protein</fullName>
    </submittedName>
</protein>
<gene>
    <name evidence="1" type="ORF">N7E81_11060</name>
</gene>
<dbReference type="EMBL" id="CP106735">
    <property type="protein sequence ID" value="UXX77907.1"/>
    <property type="molecule type" value="Genomic_DNA"/>
</dbReference>
<keyword evidence="2" id="KW-1185">Reference proteome</keyword>
<dbReference type="InterPro" id="IPR026444">
    <property type="entry name" value="Secre_tail"/>
</dbReference>